<organism evidence="4 5">
    <name type="scientific">Portibacter lacus</name>
    <dbReference type="NCBI Taxonomy" id="1099794"/>
    <lineage>
        <taxon>Bacteria</taxon>
        <taxon>Pseudomonadati</taxon>
        <taxon>Bacteroidota</taxon>
        <taxon>Saprospiria</taxon>
        <taxon>Saprospirales</taxon>
        <taxon>Haliscomenobacteraceae</taxon>
        <taxon>Portibacter</taxon>
    </lineage>
</organism>
<comment type="cofactor">
    <cofactor evidence="1">
        <name>Ca(2+)</name>
        <dbReference type="ChEBI" id="CHEBI:29108"/>
    </cofactor>
</comment>
<proteinExistence type="predicted"/>
<reference evidence="4" key="1">
    <citation type="journal article" date="2014" name="Int. J. Syst. Evol. Microbiol.">
        <title>Complete genome sequence of Corynebacterium casei LMG S-19264T (=DSM 44701T), isolated from a smear-ripened cheese.</title>
        <authorList>
            <consortium name="US DOE Joint Genome Institute (JGI-PGF)"/>
            <person name="Walter F."/>
            <person name="Albersmeier A."/>
            <person name="Kalinowski J."/>
            <person name="Ruckert C."/>
        </authorList>
    </citation>
    <scope>NUCLEOTIDE SEQUENCE</scope>
    <source>
        <strain evidence="4">NBRC 108769</strain>
    </source>
</reference>
<evidence type="ECO:0000256" key="1">
    <source>
        <dbReference type="ARBA" id="ARBA00001913"/>
    </source>
</evidence>
<name>A0AA37SSA3_9BACT</name>
<dbReference type="GO" id="GO:0005975">
    <property type="term" value="P:carbohydrate metabolic process"/>
    <property type="evidence" value="ECO:0007669"/>
    <property type="project" value="InterPro"/>
</dbReference>
<reference evidence="4" key="2">
    <citation type="submission" date="2023-01" db="EMBL/GenBank/DDBJ databases">
        <title>Draft genome sequence of Portibacter lacus strain NBRC 108769.</title>
        <authorList>
            <person name="Sun Q."/>
            <person name="Mori K."/>
        </authorList>
    </citation>
    <scope>NUCLEOTIDE SEQUENCE</scope>
    <source>
        <strain evidence="4">NBRC 108769</strain>
    </source>
</reference>
<evidence type="ECO:0000256" key="2">
    <source>
        <dbReference type="ARBA" id="ARBA00011245"/>
    </source>
</evidence>
<dbReference type="InterPro" id="IPR014718">
    <property type="entry name" value="GH-type_carb-bd"/>
</dbReference>
<dbReference type="Pfam" id="PF14486">
    <property type="entry name" value="DUF4432"/>
    <property type="match status" value="1"/>
</dbReference>
<dbReference type="RefSeq" id="WP_235292676.1">
    <property type="nucleotide sequence ID" value="NZ_BSOH01000023.1"/>
</dbReference>
<dbReference type="InterPro" id="IPR027839">
    <property type="entry name" value="DUF4432"/>
</dbReference>
<protein>
    <recommendedName>
        <fullName evidence="6">DUF4432 domain-containing protein</fullName>
    </recommendedName>
</protein>
<keyword evidence="3" id="KW-0106">Calcium</keyword>
<comment type="subunit">
    <text evidence="2">Monomer.</text>
</comment>
<dbReference type="EMBL" id="BSOH01000023">
    <property type="protein sequence ID" value="GLR18729.1"/>
    <property type="molecule type" value="Genomic_DNA"/>
</dbReference>
<gene>
    <name evidence="4" type="ORF">GCM10007940_33450</name>
</gene>
<accession>A0AA37SSA3</accession>
<evidence type="ECO:0000256" key="3">
    <source>
        <dbReference type="ARBA" id="ARBA00022837"/>
    </source>
</evidence>
<dbReference type="GO" id="GO:0030246">
    <property type="term" value="F:carbohydrate binding"/>
    <property type="evidence" value="ECO:0007669"/>
    <property type="project" value="InterPro"/>
</dbReference>
<sequence length="336" mass="39034">MKRNDCTINDNWTYNGMKVVFMENEFLKIGILVDRGSDIFHFEFKPLQKNLLLKLDKDIHNPNVVFSQMRNTNNQFEDYYYGGWQEILPNTAPMNLRGAELGQHGEVSLIPWKYAIVQDSPEEVSLKVWTRPLRMPLLIEKTLTIKKGESNLIIDEKLTNESNTSLAFMWGHHIAFGLELLGNGGRIETSATQFEAEILMPDHRLFKPGIKQDWPKVLDINENLVDGNTILPSSKHFSDLGYLSEFEGRAFYRIHTDEMEFSVHWDKVIFKSLWYWQERYASQDSPWWGNAFAIALEPWSAKWLPDPSAQEMKDNWLNIPENGSISTTLTTNCRLK</sequence>
<dbReference type="Gene3D" id="2.70.98.10">
    <property type="match status" value="1"/>
</dbReference>
<dbReference type="InterPro" id="IPR011013">
    <property type="entry name" value="Gal_mutarotase_sf_dom"/>
</dbReference>
<evidence type="ECO:0000313" key="5">
    <source>
        <dbReference type="Proteomes" id="UP001156666"/>
    </source>
</evidence>
<dbReference type="SUPFAM" id="SSF74650">
    <property type="entry name" value="Galactose mutarotase-like"/>
    <property type="match status" value="1"/>
</dbReference>
<dbReference type="GO" id="GO:0003824">
    <property type="term" value="F:catalytic activity"/>
    <property type="evidence" value="ECO:0007669"/>
    <property type="project" value="InterPro"/>
</dbReference>
<dbReference type="AlphaFoldDB" id="A0AA37SSA3"/>
<comment type="caution">
    <text evidence="4">The sequence shown here is derived from an EMBL/GenBank/DDBJ whole genome shotgun (WGS) entry which is preliminary data.</text>
</comment>
<dbReference type="Proteomes" id="UP001156666">
    <property type="component" value="Unassembled WGS sequence"/>
</dbReference>
<evidence type="ECO:0008006" key="6">
    <source>
        <dbReference type="Google" id="ProtNLM"/>
    </source>
</evidence>
<keyword evidence="5" id="KW-1185">Reference proteome</keyword>
<evidence type="ECO:0000313" key="4">
    <source>
        <dbReference type="EMBL" id="GLR18729.1"/>
    </source>
</evidence>